<evidence type="ECO:0008006" key="4">
    <source>
        <dbReference type="Google" id="ProtNLM"/>
    </source>
</evidence>
<feature type="transmembrane region" description="Helical" evidence="1">
    <location>
        <begin position="89"/>
        <end position="108"/>
    </location>
</feature>
<evidence type="ECO:0000256" key="1">
    <source>
        <dbReference type="SAM" id="Phobius"/>
    </source>
</evidence>
<feature type="transmembrane region" description="Helical" evidence="1">
    <location>
        <begin position="157"/>
        <end position="176"/>
    </location>
</feature>
<feature type="transmembrane region" description="Helical" evidence="1">
    <location>
        <begin position="60"/>
        <end position="83"/>
    </location>
</feature>
<dbReference type="AlphaFoldDB" id="A0A4U0WAY3"/>
<accession>A0A4U0WAY3</accession>
<protein>
    <recommendedName>
        <fullName evidence="4">DUF1772-domain-containing protein</fullName>
    </recommendedName>
</protein>
<evidence type="ECO:0000313" key="2">
    <source>
        <dbReference type="EMBL" id="TKA59790.1"/>
    </source>
</evidence>
<keyword evidence="3" id="KW-1185">Reference proteome</keyword>
<dbReference type="Pfam" id="PF08592">
    <property type="entry name" value="Anthrone_oxy"/>
    <property type="match status" value="1"/>
</dbReference>
<dbReference type="OrthoDB" id="3856093at2759"/>
<dbReference type="Proteomes" id="UP000308768">
    <property type="component" value="Unassembled WGS sequence"/>
</dbReference>
<gene>
    <name evidence="2" type="ORF">B0A49_10412</name>
</gene>
<keyword evidence="1" id="KW-1133">Transmembrane helix</keyword>
<proteinExistence type="predicted"/>
<dbReference type="InterPro" id="IPR013901">
    <property type="entry name" value="Anthrone_oxy"/>
</dbReference>
<keyword evidence="1" id="KW-0472">Membrane</keyword>
<comment type="caution">
    <text evidence="2">The sequence shown here is derived from an EMBL/GenBank/DDBJ whole genome shotgun (WGS) entry which is preliminary data.</text>
</comment>
<dbReference type="EMBL" id="NAJN01001946">
    <property type="protein sequence ID" value="TKA59790.1"/>
    <property type="molecule type" value="Genomic_DNA"/>
</dbReference>
<reference evidence="2 3" key="1">
    <citation type="submission" date="2017-03" db="EMBL/GenBank/DDBJ databases">
        <title>Genomes of endolithic fungi from Antarctica.</title>
        <authorList>
            <person name="Coleine C."/>
            <person name="Masonjones S."/>
            <person name="Stajich J.E."/>
        </authorList>
    </citation>
    <scope>NUCLEOTIDE SEQUENCE [LARGE SCALE GENOMIC DNA]</scope>
    <source>
        <strain evidence="2 3">CCFEE 5187</strain>
    </source>
</reference>
<sequence>MASAITTFQSVQVFSTIAAAVNFGGSILQSPLIMPMLMLPDVPTVYAGKQTAYLLHNSEYFFPPLNLACTLSNLILTGIAYYYSPNSPVAPRLAFATVLNFATTAYALGIMVPMNKRMAVIATELEKSAQRGEEKGASTKANETELRRLQSRWRKLNYGRATIMIGSALAGMSALLCNRA</sequence>
<name>A0A4U0WAY3_9PEZI</name>
<organism evidence="2 3">
    <name type="scientific">Cryomyces minteri</name>
    <dbReference type="NCBI Taxonomy" id="331657"/>
    <lineage>
        <taxon>Eukaryota</taxon>
        <taxon>Fungi</taxon>
        <taxon>Dikarya</taxon>
        <taxon>Ascomycota</taxon>
        <taxon>Pezizomycotina</taxon>
        <taxon>Dothideomycetes</taxon>
        <taxon>Dothideomycetes incertae sedis</taxon>
        <taxon>Cryomyces</taxon>
    </lineage>
</organism>
<keyword evidence="1" id="KW-0812">Transmembrane</keyword>
<evidence type="ECO:0000313" key="3">
    <source>
        <dbReference type="Proteomes" id="UP000308768"/>
    </source>
</evidence>